<feature type="domain" description="BRCT" evidence="2">
    <location>
        <begin position="930"/>
        <end position="1010"/>
    </location>
</feature>
<dbReference type="PANTHER" id="PTHR15321">
    <property type="entry name" value="TUMOR SUPPRESSOR P53-BINDING PROTEIN 1"/>
    <property type="match status" value="1"/>
</dbReference>
<accession>A0AAW1DC39</accession>
<comment type="caution">
    <text evidence="3">The sequence shown here is derived from an EMBL/GenBank/DDBJ whole genome shotgun (WGS) entry which is preliminary data.</text>
</comment>
<dbReference type="GO" id="GO:0042393">
    <property type="term" value="F:histone binding"/>
    <property type="evidence" value="ECO:0007669"/>
    <property type="project" value="TreeGrafter"/>
</dbReference>
<dbReference type="InterPro" id="IPR047250">
    <property type="entry name" value="BRCT_p53bp1-like_rpt2"/>
</dbReference>
<dbReference type="CDD" id="cd17724">
    <property type="entry name" value="BRCT_p53bp1_rpt2"/>
    <property type="match status" value="1"/>
</dbReference>
<reference evidence="3 4" key="1">
    <citation type="submission" date="2022-12" db="EMBL/GenBank/DDBJ databases">
        <title>Chromosome-level genome assembly of true bugs.</title>
        <authorList>
            <person name="Ma L."/>
            <person name="Li H."/>
        </authorList>
    </citation>
    <scope>NUCLEOTIDE SEQUENCE [LARGE SCALE GENOMIC DNA]</scope>
    <source>
        <strain evidence="3">Lab_2022b</strain>
    </source>
</reference>
<evidence type="ECO:0000259" key="2">
    <source>
        <dbReference type="PROSITE" id="PS50172"/>
    </source>
</evidence>
<evidence type="ECO:0000313" key="4">
    <source>
        <dbReference type="Proteomes" id="UP001461498"/>
    </source>
</evidence>
<sequence length="1029" mass="115747">MQLKDYQLDDTDVSTDISDVNGEEQHSLSSENLRTEKKQTMSNSTSNGSEICESSDEKRKSNILVDSTKPKGFPPRIIQELSMESPQASLWPAHRRQCSTPETGIVSDPNLFFNIQPDIRIEVDESENILHAKGQKKMSDSSSFDYENIKKIADELGSTQRKLEAFLKFSERGNMSKMKPIADKIACCMKEMYNSLETVIHNVNLDKEGIKTEPVNGKQQIEEPNSNKVDISNDHVKLRNQVKTFCEKYDCTVAFTVDEKSDQLVSVSIEQMNRIPDYIRVDVVSGSSGSLADHSSLSDSHSVNSLRKLPFQLPGRHSIPESSSASSASSVQQSSLRNFHQFLAPDKLPPNRSKNCICKCFCSLLKSSPAKTSVSATPDLLISSIENSKTETNNSKEIPQNTEEFLKGISHTSSEKVLSVDISELVKKDEALKTSNLSETSKSFEGFKLAETTKEEVSKNDSQSESKKVNKDLLVFGRWINKYYPGKIEDVTLEDWHDSDKPLKVLFFDGLPKMLANVFIIPATMLPPKMDIMCPVGDDLYEEGSLIKIENVIDENIQESLMFSVSIGDKVVSVPFEKVWFNESTKKQLGITPRKPKIPQLEMPWSSVLSRKRQLPSINEQNLTGKKDTTSFASAKSAKKLKTSGSSVKKATLNVKKEKSEPQFSKTLKRLKSSSDEDTRKDKKFIKKLEFEPVPSTSSAIVKDIVKESNNSSETDSSDFRKEEYIDVSDLDHEYYQISYKKSLEFGKIKSFSKHSVQEKDDTLGPIRNSEIFKGYNFVLTHSHQDSLHSQLTTKERTEIYKETRSSTENETDELNDETSDLESQLKNCPDFDYMRLRAQIKAGGGIIYDSIAEINKAEYAHTITISDYPCQTPNYLLSIALGIPIYRHDLIISSCKEDTPVSRMIRFGYLMPTGHSLQTGAMIERTKMKTKKPFKGFTCAINISSSPKFWKILLKAMGATVLSVNRSLTGCCNSISFILADTYISKQNFAVAFKENIPLVTKTWVIQSLIHGEQQLYNTSPEFTVTPD</sequence>
<proteinExistence type="predicted"/>
<name>A0AAW1DC39_9HEMI</name>
<dbReference type="Pfam" id="PF18428">
    <property type="entry name" value="BRCT_3"/>
    <property type="match status" value="1"/>
</dbReference>
<dbReference type="GO" id="GO:0045944">
    <property type="term" value="P:positive regulation of transcription by RNA polymerase II"/>
    <property type="evidence" value="ECO:0007669"/>
    <property type="project" value="TreeGrafter"/>
</dbReference>
<keyword evidence="4" id="KW-1185">Reference proteome</keyword>
<dbReference type="InterPro" id="IPR036420">
    <property type="entry name" value="BRCT_dom_sf"/>
</dbReference>
<dbReference type="Gene3D" id="3.40.50.10190">
    <property type="entry name" value="BRCT domain"/>
    <property type="match status" value="2"/>
</dbReference>
<dbReference type="GO" id="GO:0000077">
    <property type="term" value="P:DNA damage checkpoint signaling"/>
    <property type="evidence" value="ECO:0007669"/>
    <property type="project" value="TreeGrafter"/>
</dbReference>
<dbReference type="GO" id="GO:0005634">
    <property type="term" value="C:nucleus"/>
    <property type="evidence" value="ECO:0007669"/>
    <property type="project" value="TreeGrafter"/>
</dbReference>
<evidence type="ECO:0000256" key="1">
    <source>
        <dbReference type="SAM" id="MobiDB-lite"/>
    </source>
</evidence>
<feature type="compositionally biased region" description="Acidic residues" evidence="1">
    <location>
        <begin position="810"/>
        <end position="821"/>
    </location>
</feature>
<dbReference type="SUPFAM" id="SSF52113">
    <property type="entry name" value="BRCT domain"/>
    <property type="match status" value="2"/>
</dbReference>
<protein>
    <recommendedName>
        <fullName evidence="2">BRCT domain-containing protein</fullName>
    </recommendedName>
</protein>
<dbReference type="EMBL" id="JAPXFL010000004">
    <property type="protein sequence ID" value="KAK9507638.1"/>
    <property type="molecule type" value="Genomic_DNA"/>
</dbReference>
<feature type="compositionally biased region" description="Polar residues" evidence="1">
    <location>
        <begin position="40"/>
        <end position="49"/>
    </location>
</feature>
<dbReference type="InterPro" id="IPR001357">
    <property type="entry name" value="BRCT_dom"/>
</dbReference>
<dbReference type="PANTHER" id="PTHR15321:SF3">
    <property type="entry name" value="TP53-BINDING PROTEIN 1"/>
    <property type="match status" value="1"/>
</dbReference>
<evidence type="ECO:0000313" key="3">
    <source>
        <dbReference type="EMBL" id="KAK9507638.1"/>
    </source>
</evidence>
<dbReference type="AlphaFoldDB" id="A0AAW1DC39"/>
<dbReference type="Proteomes" id="UP001461498">
    <property type="component" value="Unassembled WGS sequence"/>
</dbReference>
<feature type="region of interest" description="Disordered" evidence="1">
    <location>
        <begin position="802"/>
        <end position="822"/>
    </location>
</feature>
<feature type="region of interest" description="Disordered" evidence="1">
    <location>
        <begin position="1"/>
        <end position="74"/>
    </location>
</feature>
<organism evidence="3 4">
    <name type="scientific">Rhynocoris fuscipes</name>
    <dbReference type="NCBI Taxonomy" id="488301"/>
    <lineage>
        <taxon>Eukaryota</taxon>
        <taxon>Metazoa</taxon>
        <taxon>Ecdysozoa</taxon>
        <taxon>Arthropoda</taxon>
        <taxon>Hexapoda</taxon>
        <taxon>Insecta</taxon>
        <taxon>Pterygota</taxon>
        <taxon>Neoptera</taxon>
        <taxon>Paraneoptera</taxon>
        <taxon>Hemiptera</taxon>
        <taxon>Heteroptera</taxon>
        <taxon>Panheteroptera</taxon>
        <taxon>Cimicomorpha</taxon>
        <taxon>Reduviidae</taxon>
        <taxon>Harpactorinae</taxon>
        <taxon>Harpactorini</taxon>
        <taxon>Rhynocoris</taxon>
    </lineage>
</organism>
<gene>
    <name evidence="3" type="ORF">O3M35_007451</name>
</gene>
<dbReference type="InterPro" id="IPR047252">
    <property type="entry name" value="TP53BP1-like"/>
</dbReference>
<dbReference type="PROSITE" id="PS50172">
    <property type="entry name" value="BRCT"/>
    <property type="match status" value="1"/>
</dbReference>